<evidence type="ECO:0000256" key="1">
    <source>
        <dbReference type="SAM" id="MobiDB-lite"/>
    </source>
</evidence>
<name>A0ABW0XIB0_9ACTN</name>
<sequence length="78" mass="8677">MADNQQLWGYPEIAAHLGIRVGAARSRKSRGSLPAPDDESMPNRSRWKPSTFQIWKPVGRGFRSDLHGSSRQGDTPSD</sequence>
<gene>
    <name evidence="2" type="ORF">ACFP2V_05435</name>
</gene>
<feature type="region of interest" description="Disordered" evidence="1">
    <location>
        <begin position="22"/>
        <end position="78"/>
    </location>
</feature>
<dbReference type="RefSeq" id="WP_381206215.1">
    <property type="nucleotide sequence ID" value="NZ_JBHSPC010000014.1"/>
</dbReference>
<dbReference type="EMBL" id="JBHSPC010000014">
    <property type="protein sequence ID" value="MFC5669573.1"/>
    <property type="molecule type" value="Genomic_DNA"/>
</dbReference>
<evidence type="ECO:0000313" key="2">
    <source>
        <dbReference type="EMBL" id="MFC5669573.1"/>
    </source>
</evidence>
<organism evidence="2 3">
    <name type="scientific">Streptomyces incanus</name>
    <dbReference type="NCBI Taxonomy" id="887453"/>
    <lineage>
        <taxon>Bacteria</taxon>
        <taxon>Bacillati</taxon>
        <taxon>Actinomycetota</taxon>
        <taxon>Actinomycetes</taxon>
        <taxon>Kitasatosporales</taxon>
        <taxon>Streptomycetaceae</taxon>
        <taxon>Streptomyces</taxon>
    </lineage>
</organism>
<feature type="compositionally biased region" description="Polar residues" evidence="1">
    <location>
        <begin position="69"/>
        <end position="78"/>
    </location>
</feature>
<protein>
    <submittedName>
        <fullName evidence="2">MarR family transcriptional regulator</fullName>
    </submittedName>
</protein>
<proteinExistence type="predicted"/>
<reference evidence="3" key="1">
    <citation type="journal article" date="2019" name="Int. J. Syst. Evol. Microbiol.">
        <title>The Global Catalogue of Microorganisms (GCM) 10K type strain sequencing project: providing services to taxonomists for standard genome sequencing and annotation.</title>
        <authorList>
            <consortium name="The Broad Institute Genomics Platform"/>
            <consortium name="The Broad Institute Genome Sequencing Center for Infectious Disease"/>
            <person name="Wu L."/>
            <person name="Ma J."/>
        </authorList>
    </citation>
    <scope>NUCLEOTIDE SEQUENCE [LARGE SCALE GENOMIC DNA]</scope>
    <source>
        <strain evidence="3">JCM 13852</strain>
    </source>
</reference>
<keyword evidence="3" id="KW-1185">Reference proteome</keyword>
<comment type="caution">
    <text evidence="2">The sequence shown here is derived from an EMBL/GenBank/DDBJ whole genome shotgun (WGS) entry which is preliminary data.</text>
</comment>
<evidence type="ECO:0000313" key="3">
    <source>
        <dbReference type="Proteomes" id="UP001596183"/>
    </source>
</evidence>
<accession>A0ABW0XIB0</accession>
<dbReference type="Proteomes" id="UP001596183">
    <property type="component" value="Unassembled WGS sequence"/>
</dbReference>